<keyword evidence="2" id="KW-1185">Reference proteome</keyword>
<dbReference type="AlphaFoldDB" id="A0A5B7H070"/>
<accession>A0A5B7H070</accession>
<name>A0A5B7H070_PORTR</name>
<gene>
    <name evidence="1" type="ORF">E2C01_059748</name>
</gene>
<reference evidence="1 2" key="1">
    <citation type="submission" date="2019-05" db="EMBL/GenBank/DDBJ databases">
        <title>Another draft genome of Portunus trituberculatus and its Hox gene families provides insights of decapod evolution.</title>
        <authorList>
            <person name="Jeong J.-H."/>
            <person name="Song I."/>
            <person name="Kim S."/>
            <person name="Choi T."/>
            <person name="Kim D."/>
            <person name="Ryu S."/>
            <person name="Kim W."/>
        </authorList>
    </citation>
    <scope>NUCLEOTIDE SEQUENCE [LARGE SCALE GENOMIC DNA]</scope>
    <source>
        <tissue evidence="1">Muscle</tissue>
    </source>
</reference>
<dbReference type="EMBL" id="VSRR010023585">
    <property type="protein sequence ID" value="MPC65610.1"/>
    <property type="molecule type" value="Genomic_DNA"/>
</dbReference>
<protein>
    <submittedName>
        <fullName evidence="1">Uncharacterized protein</fullName>
    </submittedName>
</protein>
<proteinExistence type="predicted"/>
<comment type="caution">
    <text evidence="1">The sequence shown here is derived from an EMBL/GenBank/DDBJ whole genome shotgun (WGS) entry which is preliminary data.</text>
</comment>
<dbReference type="Proteomes" id="UP000324222">
    <property type="component" value="Unassembled WGS sequence"/>
</dbReference>
<organism evidence="1 2">
    <name type="scientific">Portunus trituberculatus</name>
    <name type="common">Swimming crab</name>
    <name type="synonym">Neptunus trituberculatus</name>
    <dbReference type="NCBI Taxonomy" id="210409"/>
    <lineage>
        <taxon>Eukaryota</taxon>
        <taxon>Metazoa</taxon>
        <taxon>Ecdysozoa</taxon>
        <taxon>Arthropoda</taxon>
        <taxon>Crustacea</taxon>
        <taxon>Multicrustacea</taxon>
        <taxon>Malacostraca</taxon>
        <taxon>Eumalacostraca</taxon>
        <taxon>Eucarida</taxon>
        <taxon>Decapoda</taxon>
        <taxon>Pleocyemata</taxon>
        <taxon>Brachyura</taxon>
        <taxon>Eubrachyura</taxon>
        <taxon>Portunoidea</taxon>
        <taxon>Portunidae</taxon>
        <taxon>Portuninae</taxon>
        <taxon>Portunus</taxon>
    </lineage>
</organism>
<sequence length="100" mass="10849">MATAAAVVAARHGRRRRREGLRGVRVVGRSLETPPGDAGRSNDTWSLRACVDRRGPSCEGGMNVCFGSLEAGKQVIGGNIKPLFCLPLKLRSFSYLLFVF</sequence>
<evidence type="ECO:0000313" key="2">
    <source>
        <dbReference type="Proteomes" id="UP000324222"/>
    </source>
</evidence>
<evidence type="ECO:0000313" key="1">
    <source>
        <dbReference type="EMBL" id="MPC65610.1"/>
    </source>
</evidence>